<protein>
    <submittedName>
        <fullName evidence="2">Proline-rich protein 33-like</fullName>
    </submittedName>
</protein>
<evidence type="ECO:0000256" key="1">
    <source>
        <dbReference type="SAM" id="MobiDB-lite"/>
    </source>
</evidence>
<feature type="compositionally biased region" description="Low complexity" evidence="1">
    <location>
        <begin position="85"/>
        <end position="104"/>
    </location>
</feature>
<feature type="region of interest" description="Disordered" evidence="1">
    <location>
        <begin position="20"/>
        <end position="119"/>
    </location>
</feature>
<feature type="region of interest" description="Disordered" evidence="1">
    <location>
        <begin position="208"/>
        <end position="446"/>
    </location>
</feature>
<feature type="compositionally biased region" description="Polar residues" evidence="1">
    <location>
        <begin position="336"/>
        <end position="364"/>
    </location>
</feature>
<accession>A0A2I0UT38</accession>
<dbReference type="InterPro" id="IPR028004">
    <property type="entry name" value="DUF4643"/>
</dbReference>
<evidence type="ECO:0000313" key="2">
    <source>
        <dbReference type="EMBL" id="PKU49211.1"/>
    </source>
</evidence>
<dbReference type="Pfam" id="PF15485">
    <property type="entry name" value="DUF4643"/>
    <property type="match status" value="1"/>
</dbReference>
<feature type="compositionally biased region" description="Polar residues" evidence="1">
    <location>
        <begin position="373"/>
        <end position="384"/>
    </location>
</feature>
<dbReference type="AlphaFoldDB" id="A0A2I0UT38"/>
<organism evidence="2 3">
    <name type="scientific">Limosa lapponica baueri</name>
    <dbReference type="NCBI Taxonomy" id="1758121"/>
    <lineage>
        <taxon>Eukaryota</taxon>
        <taxon>Metazoa</taxon>
        <taxon>Chordata</taxon>
        <taxon>Craniata</taxon>
        <taxon>Vertebrata</taxon>
        <taxon>Euteleostomi</taxon>
        <taxon>Archelosauria</taxon>
        <taxon>Archosauria</taxon>
        <taxon>Dinosauria</taxon>
        <taxon>Saurischia</taxon>
        <taxon>Theropoda</taxon>
        <taxon>Coelurosauria</taxon>
        <taxon>Aves</taxon>
        <taxon>Neognathae</taxon>
        <taxon>Neoaves</taxon>
        <taxon>Charadriiformes</taxon>
        <taxon>Scolopacidae</taxon>
        <taxon>Limosa</taxon>
    </lineage>
</organism>
<name>A0A2I0UT38_LIMLA</name>
<keyword evidence="3" id="KW-1185">Reference proteome</keyword>
<reference evidence="3" key="2">
    <citation type="submission" date="2017-12" db="EMBL/GenBank/DDBJ databases">
        <title>Genome sequence of the Bar-tailed Godwit (Limosa lapponica baueri).</title>
        <authorList>
            <person name="Lima N.C.B."/>
            <person name="Parody-Merino A.M."/>
            <person name="Battley P.F."/>
            <person name="Fidler A.E."/>
            <person name="Prosdocimi F."/>
        </authorList>
    </citation>
    <scope>NUCLEOTIDE SEQUENCE [LARGE SCALE GENOMIC DNA]</scope>
</reference>
<evidence type="ECO:0000313" key="3">
    <source>
        <dbReference type="Proteomes" id="UP000233556"/>
    </source>
</evidence>
<reference evidence="3" key="1">
    <citation type="submission" date="2017-11" db="EMBL/GenBank/DDBJ databases">
        <authorList>
            <person name="Lima N.C."/>
            <person name="Parody-Merino A.M."/>
            <person name="Battley P.F."/>
            <person name="Fidler A.E."/>
            <person name="Prosdocimi F."/>
        </authorList>
    </citation>
    <scope>NUCLEOTIDE SEQUENCE [LARGE SCALE GENOMIC DNA]</scope>
</reference>
<dbReference type="PANTHER" id="PTHR38004:SF1">
    <property type="entry name" value="PROLINE-RICH PROTEIN 33"/>
    <property type="match status" value="1"/>
</dbReference>
<feature type="compositionally biased region" description="Basic and acidic residues" evidence="1">
    <location>
        <begin position="321"/>
        <end position="332"/>
    </location>
</feature>
<sequence length="552" mass="60835">METNYTSEMTMLVTVSSSIQPAPIRHHLSPPPTLPKPGKDNLRLQRLLKKAAKKNAVLASEQAKPFRSSLSPVNEASPDLEHNESAPPAETPETTAPPSTSLPTRLSIKPVTHRVPSPFRKSKPFTLKVTEQRRIAEHLRITTSPAMPMLHKPSAPETPQQPEGIDIHLPSPGNSSIFVCPQPPPSSTPSKERAPEVTYITKVHTYFHSVKPPRAKTPTSNQTQATTSHGDKRPSSPAAETSCCEQSPGQIPVLLNDSKATAPTIEPPLLPAAEAEPFKEPKPVPTEESIKAPSPKPSTSDSHTNKPTTHESDMEISGSERAPELPKQDGDILKPSTPSTPWRQEHPQTATIAETDTMGATSTDTKTEHVTQPHLTPSLPNTSPHLKAEPALPSVEAAKPPGANAGGWHRLRKHLMVQPEEPNFPEPESEKVGQEEESKEDSSQAIISQDHRLFKSRATRMWDAILYQITINKEKKQQAEEKKLQKEESIFLPRRLPILLHKPRFDARKLKELAAKPMTKITTVLEVGRFRPKVAEEHTKSFNRTASGWSVN</sequence>
<feature type="region of interest" description="Disordered" evidence="1">
    <location>
        <begin position="147"/>
        <end position="196"/>
    </location>
</feature>
<dbReference type="OrthoDB" id="329227at2759"/>
<feature type="compositionally biased region" description="Polar residues" evidence="1">
    <location>
        <begin position="297"/>
        <end position="307"/>
    </location>
</feature>
<dbReference type="PANTHER" id="PTHR38004">
    <property type="entry name" value="PROLINE-RICH PROTEIN 33"/>
    <property type="match status" value="1"/>
</dbReference>
<dbReference type="EMBL" id="KZ505641">
    <property type="protein sequence ID" value="PKU49211.1"/>
    <property type="molecule type" value="Genomic_DNA"/>
</dbReference>
<feature type="compositionally biased region" description="Basic and acidic residues" evidence="1">
    <location>
        <begin position="428"/>
        <end position="442"/>
    </location>
</feature>
<dbReference type="Proteomes" id="UP000233556">
    <property type="component" value="Unassembled WGS sequence"/>
</dbReference>
<feature type="compositionally biased region" description="Polar residues" evidence="1">
    <location>
        <begin position="217"/>
        <end position="228"/>
    </location>
</feature>
<gene>
    <name evidence="2" type="ORF">llap_523</name>
</gene>
<proteinExistence type="predicted"/>